<dbReference type="NCBIfam" id="NF006769">
    <property type="entry name" value="PRK09290.1-3"/>
    <property type="match status" value="1"/>
</dbReference>
<feature type="binding site" evidence="3">
    <location>
        <position position="187"/>
    </location>
    <ligand>
        <name>Zn(2+)</name>
        <dbReference type="ChEBI" id="CHEBI:29105"/>
        <label>1</label>
    </ligand>
</feature>
<sequence>MKINSYRLQNFFKKMAKVGETKSGGISRLSLSSSDKEARDLFIEWLRDADLEVRVDDVGNIYGRREGLDKNAAPIVIGSHLDSIEDGGKYDGVLGIISGLEVIHSLSDLSIITKRPIEVANFTNEEGVRFASLMGGSGVLSNDYNPNTIYTEKDEDGKTFLHELESIGYLGDKENRLKTAEAFIELHIEQGPILDSEKMSIGIVEGILGFTWLEVTITGETNTSGPTPMHLRKDALSSTVKMIAEIKELASAVSERFIITVGTVDVKPGLVNAIPGKVKFTIDIRDEDSQKQKDGVQMIKKCIKMIAESDGVNYKIKELKTFSPVSFSGKVIDTLNESADELGYSSKRMISGAGHISTYMNNLCPTAMIFVPSVGGISHSPSEKTEWKDIERGANVLLHAVLKLAGS</sequence>
<dbReference type="AlphaFoldDB" id="A0A921KBS7"/>
<organism evidence="5 6">
    <name type="scientific">Sporosarcina psychrophila</name>
    <name type="common">Bacillus psychrophilus</name>
    <dbReference type="NCBI Taxonomy" id="1476"/>
    <lineage>
        <taxon>Bacteria</taxon>
        <taxon>Bacillati</taxon>
        <taxon>Bacillota</taxon>
        <taxon>Bacilli</taxon>
        <taxon>Bacillales</taxon>
        <taxon>Caryophanaceae</taxon>
        <taxon>Sporosarcina</taxon>
    </lineage>
</organism>
<dbReference type="PANTHER" id="PTHR32494:SF5">
    <property type="entry name" value="ALLANTOATE AMIDOHYDROLASE"/>
    <property type="match status" value="1"/>
</dbReference>
<dbReference type="InterPro" id="IPR002933">
    <property type="entry name" value="Peptidase_M20"/>
</dbReference>
<feature type="binding site" evidence="3">
    <location>
        <position position="379"/>
    </location>
    <ligand>
        <name>Zn(2+)</name>
        <dbReference type="ChEBI" id="CHEBI:29105"/>
        <label>2</label>
    </ligand>
</feature>
<dbReference type="NCBIfam" id="TIGR01879">
    <property type="entry name" value="hydantase"/>
    <property type="match status" value="1"/>
</dbReference>
<dbReference type="NCBIfam" id="NF006771">
    <property type="entry name" value="PRK09290.1-5"/>
    <property type="match status" value="1"/>
</dbReference>
<accession>A0A921KBS7</accession>
<dbReference type="InterPro" id="IPR036264">
    <property type="entry name" value="Bact_exopeptidase_dim_dom"/>
</dbReference>
<gene>
    <name evidence="5" type="ORF">K8V56_00350</name>
</gene>
<keyword evidence="3" id="KW-0479">Metal-binding</keyword>
<dbReference type="InterPro" id="IPR010158">
    <property type="entry name" value="Amidase_Cbmase"/>
</dbReference>
<dbReference type="GO" id="GO:0016813">
    <property type="term" value="F:hydrolase activity, acting on carbon-nitrogen (but not peptide) bonds, in linear amidines"/>
    <property type="evidence" value="ECO:0007669"/>
    <property type="project" value="InterPro"/>
</dbReference>
<keyword evidence="3" id="KW-0862">Zinc</keyword>
<evidence type="ECO:0000256" key="1">
    <source>
        <dbReference type="ARBA" id="ARBA00006153"/>
    </source>
</evidence>
<evidence type="ECO:0000256" key="2">
    <source>
        <dbReference type="ARBA" id="ARBA00022801"/>
    </source>
</evidence>
<reference evidence="5" key="1">
    <citation type="journal article" date="2021" name="PeerJ">
        <title>Extensive microbial diversity within the chicken gut microbiome revealed by metagenomics and culture.</title>
        <authorList>
            <person name="Gilroy R."/>
            <person name="Ravi A."/>
            <person name="Getino M."/>
            <person name="Pursley I."/>
            <person name="Horton D.L."/>
            <person name="Alikhan N.F."/>
            <person name="Baker D."/>
            <person name="Gharbi K."/>
            <person name="Hall N."/>
            <person name="Watson M."/>
            <person name="Adriaenssens E.M."/>
            <person name="Foster-Nyarko E."/>
            <person name="Jarju S."/>
            <person name="Secka A."/>
            <person name="Antonio M."/>
            <person name="Oren A."/>
            <person name="Chaudhuri R.R."/>
            <person name="La Ragione R."/>
            <person name="Hildebrand F."/>
            <person name="Pallen M.J."/>
        </authorList>
    </citation>
    <scope>NUCLEOTIDE SEQUENCE</scope>
    <source>
        <strain evidence="5">CHK171-7178</strain>
    </source>
</reference>
<dbReference type="Proteomes" id="UP000698173">
    <property type="component" value="Unassembled WGS sequence"/>
</dbReference>
<comment type="caution">
    <text evidence="5">The sequence shown here is derived from an EMBL/GenBank/DDBJ whole genome shotgun (WGS) entry which is preliminary data.</text>
</comment>
<evidence type="ECO:0000313" key="5">
    <source>
        <dbReference type="EMBL" id="HJF30221.1"/>
    </source>
</evidence>
<dbReference type="Gene3D" id="3.40.630.10">
    <property type="entry name" value="Zn peptidases"/>
    <property type="match status" value="1"/>
</dbReference>
<evidence type="ECO:0000256" key="3">
    <source>
        <dbReference type="PIRSR" id="PIRSR001235-1"/>
    </source>
</evidence>
<dbReference type="Gene3D" id="3.30.70.360">
    <property type="match status" value="1"/>
</dbReference>
<feature type="binding site" evidence="3">
    <location>
        <position position="91"/>
    </location>
    <ligand>
        <name>Zn(2+)</name>
        <dbReference type="ChEBI" id="CHEBI:29105"/>
        <label>2</label>
    </ligand>
</feature>
<feature type="binding site" evidence="3">
    <location>
        <position position="80"/>
    </location>
    <ligand>
        <name>Zn(2+)</name>
        <dbReference type="ChEBI" id="CHEBI:29105"/>
        <label>1</label>
    </ligand>
</feature>
<keyword evidence="2 5" id="KW-0378">Hydrolase</keyword>
<dbReference type="GO" id="GO:0046872">
    <property type="term" value="F:metal ion binding"/>
    <property type="evidence" value="ECO:0007669"/>
    <property type="project" value="UniProtKB-KW"/>
</dbReference>
<dbReference type="Pfam" id="PF07687">
    <property type="entry name" value="M20_dimer"/>
    <property type="match status" value="1"/>
</dbReference>
<dbReference type="PANTHER" id="PTHR32494">
    <property type="entry name" value="ALLANTOATE DEIMINASE-RELATED"/>
    <property type="match status" value="1"/>
</dbReference>
<comment type="similarity">
    <text evidence="1">Belongs to the peptidase M20 family.</text>
</comment>
<feature type="binding site" evidence="3">
    <location>
        <position position="91"/>
    </location>
    <ligand>
        <name>Zn(2+)</name>
        <dbReference type="ChEBI" id="CHEBI:29105"/>
        <label>1</label>
    </ligand>
</feature>
<dbReference type="SUPFAM" id="SSF55031">
    <property type="entry name" value="Bacterial exopeptidase dimerisation domain"/>
    <property type="match status" value="1"/>
</dbReference>
<feature type="binding site" evidence="3">
    <location>
        <position position="126"/>
    </location>
    <ligand>
        <name>Zn(2+)</name>
        <dbReference type="ChEBI" id="CHEBI:29105"/>
        <label>2</label>
    </ligand>
</feature>
<dbReference type="Pfam" id="PF01546">
    <property type="entry name" value="Peptidase_M20"/>
    <property type="match status" value="1"/>
</dbReference>
<protein>
    <submittedName>
        <fullName evidence="5">Zn-dependent hydrolase</fullName>
    </submittedName>
</protein>
<dbReference type="CDD" id="cd03884">
    <property type="entry name" value="M20_bAS"/>
    <property type="match status" value="1"/>
</dbReference>
<evidence type="ECO:0000313" key="6">
    <source>
        <dbReference type="Proteomes" id="UP000698173"/>
    </source>
</evidence>
<proteinExistence type="inferred from homology"/>
<name>A0A921KBS7_SPOPS</name>
<dbReference type="EMBL" id="DYWT01000006">
    <property type="protein sequence ID" value="HJF30221.1"/>
    <property type="molecule type" value="Genomic_DNA"/>
</dbReference>
<dbReference type="InterPro" id="IPR011650">
    <property type="entry name" value="Peptidase_M20_dimer"/>
</dbReference>
<comment type="cofactor">
    <cofactor evidence="3">
        <name>Zn(2+)</name>
        <dbReference type="ChEBI" id="CHEBI:29105"/>
    </cofactor>
    <text evidence="3">Binds 2 Zn(2+) ions per subunit.</text>
</comment>
<dbReference type="SUPFAM" id="SSF53187">
    <property type="entry name" value="Zn-dependent exopeptidases"/>
    <property type="match status" value="1"/>
</dbReference>
<dbReference type="PIRSF" id="PIRSF001235">
    <property type="entry name" value="Amidase_carbamoylase"/>
    <property type="match status" value="1"/>
</dbReference>
<reference evidence="5" key="2">
    <citation type="submission" date="2021-09" db="EMBL/GenBank/DDBJ databases">
        <authorList>
            <person name="Gilroy R."/>
        </authorList>
    </citation>
    <scope>NUCLEOTIDE SEQUENCE</scope>
    <source>
        <strain evidence="5">CHK171-7178</strain>
    </source>
</reference>
<evidence type="ECO:0000259" key="4">
    <source>
        <dbReference type="Pfam" id="PF07687"/>
    </source>
</evidence>
<feature type="domain" description="Peptidase M20 dimerisation" evidence="4">
    <location>
        <begin position="209"/>
        <end position="307"/>
    </location>
</feature>